<feature type="binding site" evidence="11">
    <location>
        <position position="211"/>
    </location>
    <ligand>
        <name>S-adenosyl-L-methionine</name>
        <dbReference type="ChEBI" id="CHEBI:59789"/>
    </ligand>
</feature>
<dbReference type="Proteomes" id="UP000001460">
    <property type="component" value="Unassembled WGS sequence"/>
</dbReference>
<proteinExistence type="inferred from homology"/>
<dbReference type="AlphaFoldDB" id="B6A9Q0"/>
<comment type="subcellular location">
    <subcellularLocation>
        <location evidence="1">Mitochondrion</location>
    </subcellularLocation>
</comment>
<evidence type="ECO:0000256" key="8">
    <source>
        <dbReference type="ARBA" id="ARBA00023128"/>
    </source>
</evidence>
<dbReference type="InterPro" id="IPR049560">
    <property type="entry name" value="MeTrfase_RsmB-F_NOP2_cat"/>
</dbReference>
<reference evidence="13" key="1">
    <citation type="submission" date="2008-06" db="EMBL/GenBank/DDBJ databases">
        <authorList>
            <person name="Lorenzi H."/>
            <person name="Inman J."/>
            <person name="Miller J."/>
            <person name="Schobel S."/>
            <person name="Amedeo P."/>
            <person name="Caler E.V."/>
            <person name="da Silva J."/>
        </authorList>
    </citation>
    <scope>NUCLEOTIDE SEQUENCE [LARGE SCALE GENOMIC DNA]</scope>
    <source>
        <strain evidence="13">RN66</strain>
    </source>
</reference>
<name>B6A9Q0_CRYMR</name>
<dbReference type="GO" id="GO:0003723">
    <property type="term" value="F:RNA binding"/>
    <property type="evidence" value="ECO:0007669"/>
    <property type="project" value="UniProtKB-UniRule"/>
</dbReference>
<keyword evidence="14" id="KW-1185">Reference proteome</keyword>
<keyword evidence="4 11" id="KW-0808">Transferase</keyword>
<keyword evidence="7" id="KW-0809">Transit peptide</keyword>
<dbReference type="InterPro" id="IPR023267">
    <property type="entry name" value="RCMT"/>
</dbReference>
<evidence type="ECO:0000313" key="13">
    <source>
        <dbReference type="EMBL" id="EEA04941.1"/>
    </source>
</evidence>
<dbReference type="EMBL" id="DS989726">
    <property type="protein sequence ID" value="EEA04941.1"/>
    <property type="molecule type" value="Genomic_DNA"/>
</dbReference>
<dbReference type="GO" id="GO:0005762">
    <property type="term" value="C:mitochondrial large ribosomal subunit"/>
    <property type="evidence" value="ECO:0007669"/>
    <property type="project" value="TreeGrafter"/>
</dbReference>
<keyword evidence="5 11" id="KW-0949">S-adenosyl-L-methionine</keyword>
<keyword evidence="6 11" id="KW-0694">RNA-binding</keyword>
<dbReference type="OrthoDB" id="427002at2759"/>
<evidence type="ECO:0000256" key="7">
    <source>
        <dbReference type="ARBA" id="ARBA00022946"/>
    </source>
</evidence>
<feature type="binding site" evidence="11">
    <location>
        <begin position="120"/>
        <end position="126"/>
    </location>
    <ligand>
        <name>S-adenosyl-L-methionine</name>
        <dbReference type="ChEBI" id="CHEBI:59789"/>
    </ligand>
</feature>
<feature type="active site" description="Nucleophile" evidence="11">
    <location>
        <position position="263"/>
    </location>
</feature>
<dbReference type="STRING" id="441375.B6A9Q0"/>
<dbReference type="GO" id="GO:0031167">
    <property type="term" value="P:rRNA methylation"/>
    <property type="evidence" value="ECO:0007669"/>
    <property type="project" value="TreeGrafter"/>
</dbReference>
<feature type="binding site" evidence="11">
    <location>
        <position position="189"/>
    </location>
    <ligand>
        <name>S-adenosyl-L-methionine</name>
        <dbReference type="ChEBI" id="CHEBI:59789"/>
    </ligand>
</feature>
<accession>B6A9Q0</accession>
<dbReference type="PANTHER" id="PTHR22808:SF3">
    <property type="entry name" value="5-METHYLCYTOSINE RRNA METHYLTRANSFERASE NSUN4"/>
    <property type="match status" value="1"/>
</dbReference>
<dbReference type="Gene3D" id="3.40.50.150">
    <property type="entry name" value="Vaccinia Virus protein VP39"/>
    <property type="match status" value="1"/>
</dbReference>
<keyword evidence="2" id="KW-0698">rRNA processing</keyword>
<evidence type="ECO:0000256" key="2">
    <source>
        <dbReference type="ARBA" id="ARBA00022552"/>
    </source>
</evidence>
<evidence type="ECO:0000256" key="1">
    <source>
        <dbReference type="ARBA" id="ARBA00004173"/>
    </source>
</evidence>
<dbReference type="GeneID" id="6994148"/>
<dbReference type="InterPro" id="IPR029063">
    <property type="entry name" value="SAM-dependent_MTases_sf"/>
</dbReference>
<gene>
    <name evidence="13" type="ORF">CMU_040100</name>
</gene>
<organism evidence="13 14">
    <name type="scientific">Cryptosporidium muris (strain RN66)</name>
    <dbReference type="NCBI Taxonomy" id="441375"/>
    <lineage>
        <taxon>Eukaryota</taxon>
        <taxon>Sar</taxon>
        <taxon>Alveolata</taxon>
        <taxon>Apicomplexa</taxon>
        <taxon>Conoidasida</taxon>
        <taxon>Coccidia</taxon>
        <taxon>Eucoccidiorida</taxon>
        <taxon>Eimeriorina</taxon>
        <taxon>Cryptosporidiidae</taxon>
        <taxon>Cryptosporidium</taxon>
    </lineage>
</organism>
<dbReference type="PANTHER" id="PTHR22808">
    <property type="entry name" value="NCL1 YEAST -RELATED NOL1/NOP2/FMU SUN DOMAIN-CONTAINING"/>
    <property type="match status" value="1"/>
</dbReference>
<evidence type="ECO:0000256" key="9">
    <source>
        <dbReference type="ARBA" id="ARBA00042050"/>
    </source>
</evidence>
<dbReference type="InterPro" id="IPR001678">
    <property type="entry name" value="MeTrfase_RsmB-F_NOP2_dom"/>
</dbReference>
<evidence type="ECO:0000256" key="3">
    <source>
        <dbReference type="ARBA" id="ARBA00022603"/>
    </source>
</evidence>
<evidence type="ECO:0000256" key="10">
    <source>
        <dbReference type="ARBA" id="ARBA00049302"/>
    </source>
</evidence>
<dbReference type="GO" id="GO:0008173">
    <property type="term" value="F:RNA methyltransferase activity"/>
    <property type="evidence" value="ECO:0007669"/>
    <property type="project" value="InterPro"/>
</dbReference>
<protein>
    <recommendedName>
        <fullName evidence="9">NOL1/NOP2/Sun domain family member 4</fullName>
    </recommendedName>
</protein>
<dbReference type="Pfam" id="PF01189">
    <property type="entry name" value="Methyltr_RsmB-F"/>
    <property type="match status" value="1"/>
</dbReference>
<keyword evidence="3 11" id="KW-0489">Methyltransferase</keyword>
<dbReference type="PROSITE" id="PS51686">
    <property type="entry name" value="SAM_MT_RSMB_NOP"/>
    <property type="match status" value="1"/>
</dbReference>
<dbReference type="PRINTS" id="PR02008">
    <property type="entry name" value="RCMTFAMILY"/>
</dbReference>
<evidence type="ECO:0000259" key="12">
    <source>
        <dbReference type="PROSITE" id="PS51686"/>
    </source>
</evidence>
<dbReference type="VEuPathDB" id="CryptoDB:CMU_040100"/>
<evidence type="ECO:0000256" key="4">
    <source>
        <dbReference type="ARBA" id="ARBA00022679"/>
    </source>
</evidence>
<feature type="domain" description="SAM-dependent MTase RsmB/NOP-type" evidence="12">
    <location>
        <begin position="29"/>
        <end position="333"/>
    </location>
</feature>
<comment type="catalytic activity">
    <reaction evidence="10">
        <text>a cytidine in rRNA + S-adenosyl-L-methionine = a 5-methylcytidine in rRNA + S-adenosyl-L-homocysteine + H(+)</text>
        <dbReference type="Rhea" id="RHEA:61484"/>
        <dbReference type="Rhea" id="RHEA-COMP:15836"/>
        <dbReference type="Rhea" id="RHEA-COMP:15837"/>
        <dbReference type="ChEBI" id="CHEBI:15378"/>
        <dbReference type="ChEBI" id="CHEBI:57856"/>
        <dbReference type="ChEBI" id="CHEBI:59789"/>
        <dbReference type="ChEBI" id="CHEBI:74483"/>
        <dbReference type="ChEBI" id="CHEBI:82748"/>
    </reaction>
</comment>
<feature type="binding site" evidence="11">
    <location>
        <position position="156"/>
    </location>
    <ligand>
        <name>S-adenosyl-L-methionine</name>
        <dbReference type="ChEBI" id="CHEBI:59789"/>
    </ligand>
</feature>
<dbReference type="OMA" id="NICCINL"/>
<dbReference type="SUPFAM" id="SSF53335">
    <property type="entry name" value="S-adenosyl-L-methionine-dependent methyltransferases"/>
    <property type="match status" value="1"/>
</dbReference>
<evidence type="ECO:0000256" key="6">
    <source>
        <dbReference type="ARBA" id="ARBA00022884"/>
    </source>
</evidence>
<dbReference type="eggNOG" id="KOG2198">
    <property type="taxonomic scope" value="Eukaryota"/>
</dbReference>
<comment type="similarity">
    <text evidence="11">Belongs to the class I-like SAM-binding methyltransferase superfamily. RsmB/NOP family.</text>
</comment>
<keyword evidence="8" id="KW-0496">Mitochondrion</keyword>
<evidence type="ECO:0000256" key="5">
    <source>
        <dbReference type="ARBA" id="ARBA00022691"/>
    </source>
</evidence>
<dbReference type="RefSeq" id="XP_002139290.1">
    <property type="nucleotide sequence ID" value="XM_002139254.1"/>
</dbReference>
<sequence length="439" mass="51149">MIPTNLQGYYGWYYYHENGFDNRRFTQKLLPSLTSPTSHIAVLSNNIQCYNNEISYLKIKDLTYKSWCFPNTFIITKEENELINSTRIIQEEQVYFMDGASILVSYLLDLDNQSSILDTCAAPGGKSLIFSFRISRLLQLNTCTTDKNNVLLVCNEYNYTRLQRLKTILNKYLGKNLMNELKIELIRSDASDISLLKALKKKRTFNRILLDAPCTSDRHLLLNKSIQNWSLGTVKKSAKKQLEILSNIYPLLEKGGMLLYCTCALSLIENDDVISKFCKKFRYNPNKCLHDLSKVVSSFNNRNTNICCINLNPLEMKYYKQNEDFKYRELDELDTSIYQNNKVQTINNSDNEKIDNILETKSEINDYFKKEMDLLSYRQQACSEIIETDQQNLESREYEVINQDLSYCQFFMEYTKYGAYILPDSNCGLGPLFISIITK</sequence>
<evidence type="ECO:0000256" key="11">
    <source>
        <dbReference type="PROSITE-ProRule" id="PRU01023"/>
    </source>
</evidence>
<evidence type="ECO:0000313" key="14">
    <source>
        <dbReference type="Proteomes" id="UP000001460"/>
    </source>
</evidence>